<reference evidence="9" key="2">
    <citation type="submission" date="2023-04" db="EMBL/GenBank/DDBJ databases">
        <authorList>
            <person name="Beletskiy A.V."/>
            <person name="Mardanov A.V."/>
            <person name="Ravin N.V."/>
        </authorList>
    </citation>
    <scope>NUCLEOTIDE SEQUENCE</scope>
    <source>
        <strain evidence="9">GKL-02</strain>
    </source>
</reference>
<dbReference type="SUPFAM" id="SSF56935">
    <property type="entry name" value="Porins"/>
    <property type="match status" value="1"/>
</dbReference>
<keyword evidence="3" id="KW-1134">Transmembrane beta strand</keyword>
<evidence type="ECO:0000256" key="2">
    <source>
        <dbReference type="ARBA" id="ARBA00008163"/>
    </source>
</evidence>
<evidence type="ECO:0000313" key="9">
    <source>
        <dbReference type="EMBL" id="WGZ96298.1"/>
    </source>
</evidence>
<gene>
    <name evidence="9" type="ORF">QJT81_10155</name>
</gene>
<dbReference type="InterPro" id="IPR005017">
    <property type="entry name" value="OMPP1/FadL/TodX"/>
</dbReference>
<dbReference type="AlphaFoldDB" id="A0AA95HIE1"/>
<accession>A0AA95HIE1</accession>
<feature type="chain" id="PRO_5041660264" evidence="8">
    <location>
        <begin position="23"/>
        <end position="465"/>
    </location>
</feature>
<dbReference type="Pfam" id="PF03349">
    <property type="entry name" value="Toluene_X"/>
    <property type="match status" value="1"/>
</dbReference>
<protein>
    <submittedName>
        <fullName evidence="9">Outer membrane protein transport protein</fullName>
    </submittedName>
</protein>
<organism evidence="9">
    <name type="scientific">Candidatus Thiothrix putei</name>
    <dbReference type="NCBI Taxonomy" id="3080811"/>
    <lineage>
        <taxon>Bacteria</taxon>
        <taxon>Pseudomonadati</taxon>
        <taxon>Pseudomonadota</taxon>
        <taxon>Gammaproteobacteria</taxon>
        <taxon>Thiotrichales</taxon>
        <taxon>Thiotrichaceae</taxon>
        <taxon>Thiothrix</taxon>
    </lineage>
</organism>
<evidence type="ECO:0000256" key="8">
    <source>
        <dbReference type="SAM" id="SignalP"/>
    </source>
</evidence>
<evidence type="ECO:0000256" key="1">
    <source>
        <dbReference type="ARBA" id="ARBA00004571"/>
    </source>
</evidence>
<evidence type="ECO:0000256" key="7">
    <source>
        <dbReference type="ARBA" id="ARBA00023237"/>
    </source>
</evidence>
<dbReference type="EMBL" id="CP124756">
    <property type="protein sequence ID" value="WGZ96298.1"/>
    <property type="molecule type" value="Genomic_DNA"/>
</dbReference>
<dbReference type="KEGG" id="tput:QJT81_10155"/>
<dbReference type="GO" id="GO:0015483">
    <property type="term" value="F:long-chain fatty acid transporting porin activity"/>
    <property type="evidence" value="ECO:0007669"/>
    <property type="project" value="TreeGrafter"/>
</dbReference>
<dbReference type="Gene3D" id="2.40.160.60">
    <property type="entry name" value="Outer membrane protein transport protein (OMPP1/FadL/TodX)"/>
    <property type="match status" value="1"/>
</dbReference>
<keyword evidence="7" id="KW-0998">Cell outer membrane</keyword>
<evidence type="ECO:0000256" key="5">
    <source>
        <dbReference type="ARBA" id="ARBA00022729"/>
    </source>
</evidence>
<dbReference type="PANTHER" id="PTHR35093">
    <property type="entry name" value="OUTER MEMBRANE PROTEIN NMB0088-RELATED"/>
    <property type="match status" value="1"/>
</dbReference>
<dbReference type="GO" id="GO:0009279">
    <property type="term" value="C:cell outer membrane"/>
    <property type="evidence" value="ECO:0007669"/>
    <property type="project" value="UniProtKB-SubCell"/>
</dbReference>
<keyword evidence="5 8" id="KW-0732">Signal</keyword>
<proteinExistence type="inferred from homology"/>
<comment type="subcellular location">
    <subcellularLocation>
        <location evidence="1">Cell outer membrane</location>
        <topology evidence="1">Multi-pass membrane protein</topology>
    </subcellularLocation>
</comment>
<sequence length="465" mass="47411">MFRKTTLAVSVLLAVSAQPALATNGMLMEGYGSISTGMGGAASALDVGTSGMANNPATLTMMEDGDQKVEVALGNLRPDVSVQVPTPGGVVSSTSGGDSYLMPAAGYVRKQGKVSYGVGVLSQGGMGTEFAADTPLGAAAGGGARSELGVGAVIFPVAYEVNDNLSVGGTVDYVWGGLDMKMGMPIAAAGANPAAPGTFADFSQGQQVLGSASGTLVQGLGTMVAPAAMTSTAAAFDFSNDDDFSGKTTGAGVSGSLGATYKVNPKLTVGGSYRMKTAMDDFTGDGNMKLVNLATGATDVSIPGKYTIKDFQFPATTTVGAAYKLTDKTTVAADVSRIGWSDTMKDFNLNFTADNGAAADISMKQNWDDQTVVKLGVAHDVDENLTVRGGVNLANNPVPDAYLNPLFPAIVENHVTGGLTYGVGKMSKVSASLAYAPEVEQTNTNTNVAASHSQTNVQVMYSFDF</sequence>
<evidence type="ECO:0000256" key="6">
    <source>
        <dbReference type="ARBA" id="ARBA00023136"/>
    </source>
</evidence>
<feature type="signal peptide" evidence="8">
    <location>
        <begin position="1"/>
        <end position="22"/>
    </location>
</feature>
<evidence type="ECO:0000256" key="3">
    <source>
        <dbReference type="ARBA" id="ARBA00022452"/>
    </source>
</evidence>
<keyword evidence="6" id="KW-0472">Membrane</keyword>
<dbReference type="PANTHER" id="PTHR35093:SF8">
    <property type="entry name" value="OUTER MEMBRANE PROTEIN NMB0088-RELATED"/>
    <property type="match status" value="1"/>
</dbReference>
<keyword evidence="4" id="KW-0812">Transmembrane</keyword>
<comment type="similarity">
    <text evidence="2">Belongs to the OmpP1/FadL family.</text>
</comment>
<dbReference type="Proteomes" id="UP001301326">
    <property type="component" value="Chromosome"/>
</dbReference>
<evidence type="ECO:0000256" key="4">
    <source>
        <dbReference type="ARBA" id="ARBA00022692"/>
    </source>
</evidence>
<name>A0AA95HIE1_9GAMM</name>
<reference evidence="9" key="1">
    <citation type="journal article" date="2023" name="Int. J. Mol. Sci.">
        <title>Metagenomics Revealed a New Genus 'Candidatus Thiocaldithrix dubininis' gen. nov., sp. nov. and a New Species 'Candidatus Thiothrix putei' sp. nov. in the Family Thiotrichaceae, Some Members of Which Have Traits of Both Na+- and H+-Motive Energetics.</title>
        <authorList>
            <person name="Ravin N.V."/>
            <person name="Muntyan M.S."/>
            <person name="Smolyakov D.D."/>
            <person name="Rudenko T.S."/>
            <person name="Beletsky A.V."/>
            <person name="Mardanov A.V."/>
            <person name="Grabovich M.Y."/>
        </authorList>
    </citation>
    <scope>NUCLEOTIDE SEQUENCE</scope>
    <source>
        <strain evidence="9">GKL-02</strain>
    </source>
</reference>